<dbReference type="EC" id="5.2.1.8" evidence="1"/>
<evidence type="ECO:0000313" key="4">
    <source>
        <dbReference type="Proteomes" id="UP000613740"/>
    </source>
</evidence>
<dbReference type="OrthoDB" id="1902587at2759"/>
<dbReference type="PANTHER" id="PTHR47598">
    <property type="entry name" value="PEPTIDYL-PROLYL CIS-TRANS ISOMERASE FKBP17-2, CHLOROPLASTIC"/>
    <property type="match status" value="1"/>
</dbReference>
<gene>
    <name evidence="3" type="ORF">HYH02_004364</name>
</gene>
<keyword evidence="1" id="KW-0413">Isomerase</keyword>
<dbReference type="InterPro" id="IPR001179">
    <property type="entry name" value="PPIase_FKBP_dom"/>
</dbReference>
<comment type="catalytic activity">
    <reaction evidence="1">
        <text>[protein]-peptidylproline (omega=180) = [protein]-peptidylproline (omega=0)</text>
        <dbReference type="Rhea" id="RHEA:16237"/>
        <dbReference type="Rhea" id="RHEA-COMP:10747"/>
        <dbReference type="Rhea" id="RHEA-COMP:10748"/>
        <dbReference type="ChEBI" id="CHEBI:83833"/>
        <dbReference type="ChEBI" id="CHEBI:83834"/>
        <dbReference type="EC" id="5.2.1.8"/>
    </reaction>
</comment>
<dbReference type="AlphaFoldDB" id="A0A835WQK6"/>
<dbReference type="PANTHER" id="PTHR47598:SF1">
    <property type="entry name" value="PEPTIDYL-PROLYL CIS-TRANS ISOMERASE FKBP17-2, CHLOROPLASTIC"/>
    <property type="match status" value="1"/>
</dbReference>
<accession>A0A835WQK6</accession>
<reference evidence="3" key="1">
    <citation type="journal article" date="2020" name="bioRxiv">
        <title>Comparative genomics of Chlamydomonas.</title>
        <authorList>
            <person name="Craig R.J."/>
            <person name="Hasan A.R."/>
            <person name="Ness R.W."/>
            <person name="Keightley P.D."/>
        </authorList>
    </citation>
    <scope>NUCLEOTIDE SEQUENCE</scope>
    <source>
        <strain evidence="3">CCAP 11/173</strain>
    </source>
</reference>
<dbReference type="InterPro" id="IPR046357">
    <property type="entry name" value="PPIase_dom_sf"/>
</dbReference>
<dbReference type="GO" id="GO:0009507">
    <property type="term" value="C:chloroplast"/>
    <property type="evidence" value="ECO:0007669"/>
    <property type="project" value="TreeGrafter"/>
</dbReference>
<dbReference type="GO" id="GO:0003755">
    <property type="term" value="F:peptidyl-prolyl cis-trans isomerase activity"/>
    <property type="evidence" value="ECO:0007669"/>
    <property type="project" value="UniProtKB-KW"/>
</dbReference>
<dbReference type="PROSITE" id="PS51318">
    <property type="entry name" value="TAT"/>
    <property type="match status" value="1"/>
</dbReference>
<dbReference type="SUPFAM" id="SSF54534">
    <property type="entry name" value="FKBP-like"/>
    <property type="match status" value="1"/>
</dbReference>
<dbReference type="InterPro" id="IPR006311">
    <property type="entry name" value="TAT_signal"/>
</dbReference>
<dbReference type="Proteomes" id="UP000613740">
    <property type="component" value="Unassembled WGS sequence"/>
</dbReference>
<dbReference type="InterPro" id="IPR053111">
    <property type="entry name" value="Chloro_FKBP-type_PPIase"/>
</dbReference>
<protein>
    <recommendedName>
        <fullName evidence="1">peptidylprolyl isomerase</fullName>
        <ecNumber evidence="1">5.2.1.8</ecNumber>
    </recommendedName>
</protein>
<dbReference type="PROSITE" id="PS50059">
    <property type="entry name" value="FKBP_PPIASE"/>
    <property type="match status" value="1"/>
</dbReference>
<keyword evidence="4" id="KW-1185">Reference proteome</keyword>
<feature type="domain" description="PPIase FKBP-type" evidence="2">
    <location>
        <begin position="63"/>
        <end position="168"/>
    </location>
</feature>
<organism evidence="3 4">
    <name type="scientific">Chlamydomonas schloesseri</name>
    <dbReference type="NCBI Taxonomy" id="2026947"/>
    <lineage>
        <taxon>Eukaryota</taxon>
        <taxon>Viridiplantae</taxon>
        <taxon>Chlorophyta</taxon>
        <taxon>core chlorophytes</taxon>
        <taxon>Chlorophyceae</taxon>
        <taxon>CS clade</taxon>
        <taxon>Chlamydomonadales</taxon>
        <taxon>Chlamydomonadaceae</taxon>
        <taxon>Chlamydomonas</taxon>
    </lineage>
</organism>
<dbReference type="EMBL" id="JAEHOD010000009">
    <property type="protein sequence ID" value="KAG2451096.1"/>
    <property type="molecule type" value="Genomic_DNA"/>
</dbReference>
<dbReference type="Gene3D" id="3.10.50.40">
    <property type="match status" value="1"/>
</dbReference>
<evidence type="ECO:0000259" key="2">
    <source>
        <dbReference type="PROSITE" id="PS50059"/>
    </source>
</evidence>
<comment type="caution">
    <text evidence="3">The sequence shown here is derived from an EMBL/GenBank/DDBJ whole genome shotgun (WGS) entry which is preliminary data.</text>
</comment>
<evidence type="ECO:0000256" key="1">
    <source>
        <dbReference type="PROSITE-ProRule" id="PRU00277"/>
    </source>
</evidence>
<sequence>MENSVIASAQSRASEDACPRRTFLAVAGAALLATTRPPAAAAAASIDILEDVKGVGSRGARPGDLLLFHYVGRLEGSGQVFDSTRGGLKYRDGGAGVFRPAAIALGGGPIPGICDGLQQALTGMSIGGKRTVRVPPELGFGGAAVGAPYAIVPAGSTLLYEVELLRLSAVGPDQLTRGIAKCGAGGANQQDENCGAITLAEFL</sequence>
<keyword evidence="1" id="KW-0697">Rotamase</keyword>
<proteinExistence type="predicted"/>
<evidence type="ECO:0000313" key="3">
    <source>
        <dbReference type="EMBL" id="KAG2451096.1"/>
    </source>
</evidence>
<dbReference type="Pfam" id="PF00254">
    <property type="entry name" value="FKBP_C"/>
    <property type="match status" value="1"/>
</dbReference>
<name>A0A835WQK6_9CHLO</name>